<dbReference type="FunFam" id="3.30.200.20:FF:000201">
    <property type="entry name" value="TP53-regulating kinase isoform X1"/>
    <property type="match status" value="1"/>
</dbReference>
<evidence type="ECO:0000256" key="6">
    <source>
        <dbReference type="ARBA" id="ARBA00022741"/>
    </source>
</evidence>
<evidence type="ECO:0000256" key="10">
    <source>
        <dbReference type="ARBA" id="ARBA00048679"/>
    </source>
</evidence>
<organism evidence="12">
    <name type="scientific">marine sediment metagenome</name>
    <dbReference type="NCBI Taxonomy" id="412755"/>
    <lineage>
        <taxon>unclassified sequences</taxon>
        <taxon>metagenomes</taxon>
        <taxon>ecological metagenomes</taxon>
    </lineage>
</organism>
<dbReference type="Gene3D" id="3.30.200.20">
    <property type="entry name" value="Phosphorylase Kinase, domain 1"/>
    <property type="match status" value="1"/>
</dbReference>
<dbReference type="PROSITE" id="PS50011">
    <property type="entry name" value="PROTEIN_KINASE_DOM"/>
    <property type="match status" value="1"/>
</dbReference>
<reference evidence="12" key="1">
    <citation type="journal article" date="2015" name="Nature">
        <title>Complex archaea that bridge the gap between prokaryotes and eukaryotes.</title>
        <authorList>
            <person name="Spang A."/>
            <person name="Saw J.H."/>
            <person name="Jorgensen S.L."/>
            <person name="Zaremba-Niedzwiedzka K."/>
            <person name="Martijn J."/>
            <person name="Lind A.E."/>
            <person name="van Eijk R."/>
            <person name="Schleper C."/>
            <person name="Guy L."/>
            <person name="Ettema T.J."/>
        </authorList>
    </citation>
    <scope>NUCLEOTIDE SEQUENCE</scope>
</reference>
<dbReference type="Gene3D" id="1.10.510.10">
    <property type="entry name" value="Transferase(Phosphotransferase) domain 1"/>
    <property type="match status" value="1"/>
</dbReference>
<evidence type="ECO:0000256" key="7">
    <source>
        <dbReference type="ARBA" id="ARBA00022777"/>
    </source>
</evidence>
<dbReference type="InterPro" id="IPR011009">
    <property type="entry name" value="Kinase-like_dom_sf"/>
</dbReference>
<keyword evidence="8" id="KW-0067">ATP-binding</keyword>
<evidence type="ECO:0000256" key="2">
    <source>
        <dbReference type="ARBA" id="ARBA00012513"/>
    </source>
</evidence>
<dbReference type="InterPro" id="IPR022495">
    <property type="entry name" value="Bud32"/>
</dbReference>
<evidence type="ECO:0000313" key="12">
    <source>
        <dbReference type="EMBL" id="KKN33041.1"/>
    </source>
</evidence>
<comment type="caution">
    <text evidence="12">The sequence shown here is derived from an EMBL/GenBank/DDBJ whole genome shotgun (WGS) entry which is preliminary data.</text>
</comment>
<comment type="catalytic activity">
    <reaction evidence="9">
        <text>L-threonyl-[protein] + ATP = O-phospho-L-threonyl-[protein] + ADP + H(+)</text>
        <dbReference type="Rhea" id="RHEA:46608"/>
        <dbReference type="Rhea" id="RHEA-COMP:11060"/>
        <dbReference type="Rhea" id="RHEA-COMP:11605"/>
        <dbReference type="ChEBI" id="CHEBI:15378"/>
        <dbReference type="ChEBI" id="CHEBI:30013"/>
        <dbReference type="ChEBI" id="CHEBI:30616"/>
        <dbReference type="ChEBI" id="CHEBI:61977"/>
        <dbReference type="ChEBI" id="CHEBI:456216"/>
        <dbReference type="EC" id="2.7.11.1"/>
    </reaction>
</comment>
<protein>
    <recommendedName>
        <fullName evidence="2">non-specific serine/threonine protein kinase</fullName>
        <ecNumber evidence="2">2.7.11.1</ecNumber>
    </recommendedName>
</protein>
<dbReference type="Pfam" id="PF01163">
    <property type="entry name" value="RIO1"/>
    <property type="match status" value="1"/>
</dbReference>
<dbReference type="EMBL" id="LAZR01002210">
    <property type="protein sequence ID" value="KKN33041.1"/>
    <property type="molecule type" value="Genomic_DNA"/>
</dbReference>
<evidence type="ECO:0000256" key="3">
    <source>
        <dbReference type="ARBA" id="ARBA00022527"/>
    </source>
</evidence>
<keyword evidence="6" id="KW-0547">Nucleotide-binding</keyword>
<comment type="catalytic activity">
    <reaction evidence="10">
        <text>L-seryl-[protein] + ATP = O-phospho-L-seryl-[protein] + ADP + H(+)</text>
        <dbReference type="Rhea" id="RHEA:17989"/>
        <dbReference type="Rhea" id="RHEA-COMP:9863"/>
        <dbReference type="Rhea" id="RHEA-COMP:11604"/>
        <dbReference type="ChEBI" id="CHEBI:15378"/>
        <dbReference type="ChEBI" id="CHEBI:29999"/>
        <dbReference type="ChEBI" id="CHEBI:30616"/>
        <dbReference type="ChEBI" id="CHEBI:83421"/>
        <dbReference type="ChEBI" id="CHEBI:456216"/>
        <dbReference type="EC" id="2.7.11.1"/>
    </reaction>
</comment>
<evidence type="ECO:0000256" key="1">
    <source>
        <dbReference type="ARBA" id="ARBA00010630"/>
    </source>
</evidence>
<dbReference type="InterPro" id="IPR000719">
    <property type="entry name" value="Prot_kinase_dom"/>
</dbReference>
<dbReference type="PANTHER" id="PTHR12209:SF0">
    <property type="entry name" value="EKC_KEOPS COMPLEX SUBUNIT TP53RK"/>
    <property type="match status" value="1"/>
</dbReference>
<feature type="domain" description="Protein kinase" evidence="11">
    <location>
        <begin position="5"/>
        <end position="224"/>
    </location>
</feature>
<sequence>MKSDIVKEKLIHKGAEASLFYGQWFDKKVIFKHRIPKKYRLEELDKEIRIKRTLNEARALIKVKNYGINVPQVYEIDVQSATIVMKYIEGEKLRNMIETLDDIKKYNYLKKVGRDIAILHKNGHIHGDITTSNIIITQHEEVFLIDFGLHDNSDKIEDKSVDLHLFKRVLISSHGKCYEDCYNAFLEGYQSEYKKSNLSDCHEIIKNIDVIESRGRYVKSEDRL</sequence>
<keyword evidence="3" id="KW-0723">Serine/threonine-protein kinase</keyword>
<evidence type="ECO:0000256" key="8">
    <source>
        <dbReference type="ARBA" id="ARBA00022840"/>
    </source>
</evidence>
<dbReference type="NCBIfam" id="NF011463">
    <property type="entry name" value="PRK14879.1-4"/>
    <property type="match status" value="1"/>
</dbReference>
<gene>
    <name evidence="12" type="ORF">LCGC14_0807740</name>
</gene>
<dbReference type="GO" id="GO:0000408">
    <property type="term" value="C:EKC/KEOPS complex"/>
    <property type="evidence" value="ECO:0007669"/>
    <property type="project" value="UniProtKB-ARBA"/>
</dbReference>
<proteinExistence type="inferred from homology"/>
<keyword evidence="7" id="KW-0418">Kinase</keyword>
<dbReference type="GO" id="GO:0005829">
    <property type="term" value="C:cytosol"/>
    <property type="evidence" value="ECO:0007669"/>
    <property type="project" value="TreeGrafter"/>
</dbReference>
<dbReference type="EC" id="2.7.11.1" evidence="2"/>
<dbReference type="InterPro" id="IPR018934">
    <property type="entry name" value="RIO_dom"/>
</dbReference>
<evidence type="ECO:0000256" key="9">
    <source>
        <dbReference type="ARBA" id="ARBA00047899"/>
    </source>
</evidence>
<dbReference type="PANTHER" id="PTHR12209">
    <property type="entry name" value="NON-SPECIFIC SERINE/THREONINE PROTEIN KINASE"/>
    <property type="match status" value="1"/>
</dbReference>
<evidence type="ECO:0000259" key="11">
    <source>
        <dbReference type="PROSITE" id="PS50011"/>
    </source>
</evidence>
<dbReference type="NCBIfam" id="TIGR03724">
    <property type="entry name" value="arch_bud32"/>
    <property type="match status" value="1"/>
</dbReference>
<keyword evidence="4" id="KW-0808">Transferase</keyword>
<keyword evidence="5" id="KW-0819">tRNA processing</keyword>
<evidence type="ECO:0000256" key="5">
    <source>
        <dbReference type="ARBA" id="ARBA00022694"/>
    </source>
</evidence>
<dbReference type="AlphaFoldDB" id="A0A0F9S7Q5"/>
<comment type="similarity">
    <text evidence="1">Belongs to the protein kinase superfamily. BUD32 family.</text>
</comment>
<accession>A0A0F9S7Q5</accession>
<evidence type="ECO:0000256" key="4">
    <source>
        <dbReference type="ARBA" id="ARBA00022679"/>
    </source>
</evidence>
<dbReference type="SUPFAM" id="SSF56112">
    <property type="entry name" value="Protein kinase-like (PK-like)"/>
    <property type="match status" value="1"/>
</dbReference>
<dbReference type="GO" id="GO:0004674">
    <property type="term" value="F:protein serine/threonine kinase activity"/>
    <property type="evidence" value="ECO:0007669"/>
    <property type="project" value="UniProtKB-KW"/>
</dbReference>
<dbReference type="GO" id="GO:0008033">
    <property type="term" value="P:tRNA processing"/>
    <property type="evidence" value="ECO:0007669"/>
    <property type="project" value="UniProtKB-KW"/>
</dbReference>
<name>A0A0F9S7Q5_9ZZZZ</name>
<dbReference type="GO" id="GO:0005524">
    <property type="term" value="F:ATP binding"/>
    <property type="evidence" value="ECO:0007669"/>
    <property type="project" value="UniProtKB-KW"/>
</dbReference>